<evidence type="ECO:0000313" key="7">
    <source>
        <dbReference type="EMBL" id="QEX19578.1"/>
    </source>
</evidence>
<feature type="domain" description="Pyridoxamine kinase/Phosphomethylpyrimidine kinase" evidence="6">
    <location>
        <begin position="73"/>
        <end position="248"/>
    </location>
</feature>
<dbReference type="KEGG" id="htq:FRZ44_48930"/>
<dbReference type="InterPro" id="IPR004625">
    <property type="entry name" value="PyrdxlKinase"/>
</dbReference>
<dbReference type="AlphaFoldDB" id="A0A5J6MPR5"/>
<dbReference type="InterPro" id="IPR013749">
    <property type="entry name" value="PM/HMP-P_kinase-1"/>
</dbReference>
<protein>
    <recommendedName>
        <fullName evidence="1">pyridoxal kinase</fullName>
        <ecNumber evidence="1">2.7.1.35</ecNumber>
    </recommendedName>
</protein>
<dbReference type="EC" id="2.7.1.35" evidence="1"/>
<dbReference type="GO" id="GO:0005829">
    <property type="term" value="C:cytosol"/>
    <property type="evidence" value="ECO:0007669"/>
    <property type="project" value="TreeGrafter"/>
</dbReference>
<evidence type="ECO:0000256" key="1">
    <source>
        <dbReference type="ARBA" id="ARBA00012104"/>
    </source>
</evidence>
<evidence type="ECO:0000256" key="4">
    <source>
        <dbReference type="ARBA" id="ARBA00022777"/>
    </source>
</evidence>
<organism evidence="7 8">
    <name type="scientific">Hypericibacter terrae</name>
    <dbReference type="NCBI Taxonomy" id="2602015"/>
    <lineage>
        <taxon>Bacteria</taxon>
        <taxon>Pseudomonadati</taxon>
        <taxon>Pseudomonadota</taxon>
        <taxon>Alphaproteobacteria</taxon>
        <taxon>Rhodospirillales</taxon>
        <taxon>Dongiaceae</taxon>
        <taxon>Hypericibacter</taxon>
    </lineage>
</organism>
<evidence type="ECO:0000259" key="6">
    <source>
        <dbReference type="Pfam" id="PF08543"/>
    </source>
</evidence>
<evidence type="ECO:0000256" key="2">
    <source>
        <dbReference type="ARBA" id="ARBA00022679"/>
    </source>
</evidence>
<dbReference type="GO" id="GO:0008478">
    <property type="term" value="F:pyridoxal kinase activity"/>
    <property type="evidence" value="ECO:0007669"/>
    <property type="project" value="UniProtKB-EC"/>
</dbReference>
<dbReference type="Pfam" id="PF08543">
    <property type="entry name" value="Phos_pyr_kin"/>
    <property type="match status" value="1"/>
</dbReference>
<proteinExistence type="predicted"/>
<dbReference type="NCBIfam" id="TIGR00687">
    <property type="entry name" value="pyridox_kin"/>
    <property type="match status" value="1"/>
</dbReference>
<sequence length="282" mass="30397">MNILSISSRVTYGHVGHAASVFCLQRLGHEVWPVETTLLSNHLGYPAWGGRQLTTEEVAMVLDGLERFGVYPEVDVFATGFLGKAPQLAVETLAKLRRSRPDMLYALDPVMGERKGGLYVPAETAALIKRELLPEADLTFPNIFELDYLSGSRVETLEDAIRACEAIRAQGRPGLVVIATGIERVDGHPQAIETMAVGPQGVFLATATRHPLKAHGTGDCFAAFFLGHYLNNRHDLEASLGLAASAMAAVVEATGSARELALVAAQDAFANPPKKATLQRLR</sequence>
<dbReference type="Gene3D" id="3.40.1190.20">
    <property type="match status" value="1"/>
</dbReference>
<dbReference type="EMBL" id="CP042906">
    <property type="protein sequence ID" value="QEX19578.1"/>
    <property type="molecule type" value="Genomic_DNA"/>
</dbReference>
<dbReference type="PANTHER" id="PTHR10534">
    <property type="entry name" value="PYRIDOXAL KINASE"/>
    <property type="match status" value="1"/>
</dbReference>
<gene>
    <name evidence="7" type="primary">pdxY</name>
    <name evidence="7" type="ORF">FRZ44_48930</name>
</gene>
<keyword evidence="3" id="KW-0547">Nucleotide-binding</keyword>
<evidence type="ECO:0000313" key="8">
    <source>
        <dbReference type="Proteomes" id="UP000326202"/>
    </source>
</evidence>
<name>A0A5J6MPR5_9PROT</name>
<keyword evidence="8" id="KW-1185">Reference proteome</keyword>
<keyword evidence="4 7" id="KW-0418">Kinase</keyword>
<reference evidence="7 8" key="1">
    <citation type="submission" date="2019-08" db="EMBL/GenBank/DDBJ databases">
        <title>Hyperibacter terrae gen. nov., sp. nov. and Hyperibacter viscosus sp. nov., two new members in the family Rhodospirillaceae isolated from the rhizosphere of Hypericum perforatum.</title>
        <authorList>
            <person name="Noviana Z."/>
        </authorList>
    </citation>
    <scope>NUCLEOTIDE SEQUENCE [LARGE SCALE GENOMIC DNA]</scope>
    <source>
        <strain evidence="7 8">R5913</strain>
    </source>
</reference>
<dbReference type="RefSeq" id="WP_191908283.1">
    <property type="nucleotide sequence ID" value="NZ_CP042906.1"/>
</dbReference>
<dbReference type="GO" id="GO:0005524">
    <property type="term" value="F:ATP binding"/>
    <property type="evidence" value="ECO:0007669"/>
    <property type="project" value="UniProtKB-KW"/>
</dbReference>
<dbReference type="SUPFAM" id="SSF53613">
    <property type="entry name" value="Ribokinase-like"/>
    <property type="match status" value="1"/>
</dbReference>
<dbReference type="CDD" id="cd01173">
    <property type="entry name" value="pyridoxal_pyridoxamine_kinase"/>
    <property type="match status" value="1"/>
</dbReference>
<dbReference type="PANTHER" id="PTHR10534:SF2">
    <property type="entry name" value="PYRIDOXAL KINASE"/>
    <property type="match status" value="1"/>
</dbReference>
<evidence type="ECO:0000256" key="5">
    <source>
        <dbReference type="ARBA" id="ARBA00022840"/>
    </source>
</evidence>
<dbReference type="InterPro" id="IPR029056">
    <property type="entry name" value="Ribokinase-like"/>
</dbReference>
<accession>A0A5J6MPR5</accession>
<evidence type="ECO:0000256" key="3">
    <source>
        <dbReference type="ARBA" id="ARBA00022741"/>
    </source>
</evidence>
<dbReference type="Proteomes" id="UP000326202">
    <property type="component" value="Chromosome"/>
</dbReference>
<dbReference type="GO" id="GO:0009443">
    <property type="term" value="P:pyridoxal 5'-phosphate salvage"/>
    <property type="evidence" value="ECO:0007669"/>
    <property type="project" value="InterPro"/>
</dbReference>
<keyword evidence="2" id="KW-0808">Transferase</keyword>
<keyword evidence="5" id="KW-0067">ATP-binding</keyword>